<dbReference type="InterPro" id="IPR023214">
    <property type="entry name" value="HAD_sf"/>
</dbReference>
<dbReference type="InterPro" id="IPR044492">
    <property type="entry name" value="P_typ_ATPase_HD_dom"/>
</dbReference>
<comment type="similarity">
    <text evidence="2">Belongs to the cation transport ATPase (P-type) (TC 3.A.3) family. Type IIA subfamily.</text>
</comment>
<dbReference type="Pfam" id="PF00122">
    <property type="entry name" value="E1-E2_ATPase"/>
    <property type="match status" value="1"/>
</dbReference>
<dbReference type="Gene3D" id="3.40.1110.10">
    <property type="entry name" value="Calcium-transporting ATPase, cytoplasmic domain N"/>
    <property type="match status" value="1"/>
</dbReference>
<dbReference type="InterPro" id="IPR006068">
    <property type="entry name" value="ATPase_P-typ_cation-transptr_C"/>
</dbReference>
<dbReference type="Pfam" id="PF08282">
    <property type="entry name" value="Hydrolase_3"/>
    <property type="match status" value="1"/>
</dbReference>
<proteinExistence type="inferred from homology"/>
<dbReference type="GO" id="GO:0005886">
    <property type="term" value="C:plasma membrane"/>
    <property type="evidence" value="ECO:0007669"/>
    <property type="project" value="UniProtKB-SubCell"/>
</dbReference>
<feature type="transmembrane region" description="Helical" evidence="12">
    <location>
        <begin position="59"/>
        <end position="79"/>
    </location>
</feature>
<dbReference type="SFLD" id="SFLDS00003">
    <property type="entry name" value="Haloacid_Dehalogenase"/>
    <property type="match status" value="1"/>
</dbReference>
<feature type="transmembrane region" description="Helical" evidence="12">
    <location>
        <begin position="257"/>
        <end position="275"/>
    </location>
</feature>
<feature type="transmembrane region" description="Helical" evidence="12">
    <location>
        <begin position="903"/>
        <end position="922"/>
    </location>
</feature>
<dbReference type="SUPFAM" id="SSF81660">
    <property type="entry name" value="Metal cation-transporting ATPase, ATP-binding domain N"/>
    <property type="match status" value="1"/>
</dbReference>
<dbReference type="FunFam" id="3.40.50.1000:FF:000028">
    <property type="entry name" value="Calcium-transporting P-type ATPase, putative"/>
    <property type="match status" value="1"/>
</dbReference>
<dbReference type="SUPFAM" id="SSF56784">
    <property type="entry name" value="HAD-like"/>
    <property type="match status" value="1"/>
</dbReference>
<reference evidence="14 15" key="1">
    <citation type="journal article" date="2015" name="Genome Announc.">
        <title>Expanding the biotechnology potential of lactobacilli through comparative genomics of 213 strains and associated genera.</title>
        <authorList>
            <person name="Sun Z."/>
            <person name="Harris H.M."/>
            <person name="McCann A."/>
            <person name="Guo C."/>
            <person name="Argimon S."/>
            <person name="Zhang W."/>
            <person name="Yang X."/>
            <person name="Jeffery I.B."/>
            <person name="Cooney J.C."/>
            <person name="Kagawa T.F."/>
            <person name="Liu W."/>
            <person name="Song Y."/>
            <person name="Salvetti E."/>
            <person name="Wrobel A."/>
            <person name="Rasinkangas P."/>
            <person name="Parkhill J."/>
            <person name="Rea M.C."/>
            <person name="O'Sullivan O."/>
            <person name="Ritari J."/>
            <person name="Douillard F.P."/>
            <person name="Paul Ross R."/>
            <person name="Yang R."/>
            <person name="Briner A.E."/>
            <person name="Felis G.E."/>
            <person name="de Vos W.M."/>
            <person name="Barrangou R."/>
            <person name="Klaenhammer T.R."/>
            <person name="Caufield P.W."/>
            <person name="Cui Y."/>
            <person name="Zhang H."/>
            <person name="O'Toole P.W."/>
        </authorList>
    </citation>
    <scope>NUCLEOTIDE SEQUENCE [LARGE SCALE GENOMIC DNA]</scope>
    <source>
        <strain evidence="14 15">DSM 20534</strain>
    </source>
</reference>
<keyword evidence="10 12" id="KW-1133">Transmembrane helix</keyword>
<dbReference type="PATRIC" id="fig|1423722.3.peg.1514"/>
<evidence type="ECO:0000256" key="11">
    <source>
        <dbReference type="ARBA" id="ARBA00023136"/>
    </source>
</evidence>
<keyword evidence="6" id="KW-0547">Nucleotide-binding</keyword>
<dbReference type="GO" id="GO:0005524">
    <property type="term" value="F:ATP binding"/>
    <property type="evidence" value="ECO:0007669"/>
    <property type="project" value="UniProtKB-KW"/>
</dbReference>
<dbReference type="InterPro" id="IPR004014">
    <property type="entry name" value="ATPase_P-typ_cation-transptr_N"/>
</dbReference>
<feature type="transmembrane region" description="Helical" evidence="12">
    <location>
        <begin position="870"/>
        <end position="891"/>
    </location>
</feature>
<dbReference type="PANTHER" id="PTHR43294:SF21">
    <property type="entry name" value="CATION TRANSPORTING ATPASE"/>
    <property type="match status" value="1"/>
</dbReference>
<dbReference type="SFLD" id="SFLDG00002">
    <property type="entry name" value="C1.7:_P-type_atpase_like"/>
    <property type="match status" value="1"/>
</dbReference>
<keyword evidence="7" id="KW-0067">ATP-binding</keyword>
<evidence type="ECO:0000313" key="15">
    <source>
        <dbReference type="Proteomes" id="UP000050909"/>
    </source>
</evidence>
<dbReference type="PANTHER" id="PTHR43294">
    <property type="entry name" value="SODIUM/POTASSIUM-TRANSPORTING ATPASE SUBUNIT ALPHA"/>
    <property type="match status" value="1"/>
</dbReference>
<evidence type="ECO:0000256" key="2">
    <source>
        <dbReference type="ARBA" id="ARBA00005675"/>
    </source>
</evidence>
<accession>A0A0R1GTP8</accession>
<dbReference type="Gene3D" id="1.20.1110.10">
    <property type="entry name" value="Calcium-transporting ATPase, transmembrane domain"/>
    <property type="match status" value="1"/>
</dbReference>
<keyword evidence="11 12" id="KW-0472">Membrane</keyword>
<evidence type="ECO:0000256" key="12">
    <source>
        <dbReference type="SAM" id="Phobius"/>
    </source>
</evidence>
<evidence type="ECO:0000256" key="9">
    <source>
        <dbReference type="ARBA" id="ARBA00022967"/>
    </source>
</evidence>
<dbReference type="NCBIfam" id="TIGR01494">
    <property type="entry name" value="ATPase_P-type"/>
    <property type="match status" value="2"/>
</dbReference>
<keyword evidence="4" id="KW-0597">Phosphoprotein</keyword>
<evidence type="ECO:0000256" key="7">
    <source>
        <dbReference type="ARBA" id="ARBA00022840"/>
    </source>
</evidence>
<evidence type="ECO:0000256" key="5">
    <source>
        <dbReference type="ARBA" id="ARBA00022692"/>
    </source>
</evidence>
<dbReference type="AlphaFoldDB" id="A0A0R1GTP8"/>
<name>A0A0R1GTP8_9LACO</name>
<gene>
    <name evidence="14" type="ORF">FC62_GL001489</name>
</gene>
<dbReference type="Pfam" id="PF00689">
    <property type="entry name" value="Cation_ATPase_C"/>
    <property type="match status" value="1"/>
</dbReference>
<evidence type="ECO:0000256" key="6">
    <source>
        <dbReference type="ARBA" id="ARBA00022741"/>
    </source>
</evidence>
<keyword evidence="15" id="KW-1185">Reference proteome</keyword>
<comment type="subcellular location">
    <subcellularLocation>
        <location evidence="1">Cell membrane</location>
        <topology evidence="1">Multi-pass membrane protein</topology>
    </subcellularLocation>
</comment>
<dbReference type="Pfam" id="PF13246">
    <property type="entry name" value="Cation_ATPase"/>
    <property type="match status" value="1"/>
</dbReference>
<evidence type="ECO:0000256" key="8">
    <source>
        <dbReference type="ARBA" id="ARBA00022842"/>
    </source>
</evidence>
<dbReference type="InterPro" id="IPR018303">
    <property type="entry name" value="ATPase_P-typ_P_site"/>
</dbReference>
<keyword evidence="8" id="KW-0460">Magnesium</keyword>
<dbReference type="InterPro" id="IPR036412">
    <property type="entry name" value="HAD-like_sf"/>
</dbReference>
<feature type="transmembrane region" description="Helical" evidence="12">
    <location>
        <begin position="91"/>
        <end position="113"/>
    </location>
</feature>
<evidence type="ECO:0000256" key="4">
    <source>
        <dbReference type="ARBA" id="ARBA00022553"/>
    </source>
</evidence>
<dbReference type="SUPFAM" id="SSF81653">
    <property type="entry name" value="Calcium ATPase, transduction domain A"/>
    <property type="match status" value="1"/>
</dbReference>
<dbReference type="InterPro" id="IPR059000">
    <property type="entry name" value="ATPase_P-type_domA"/>
</dbReference>
<comment type="caution">
    <text evidence="14">The sequence shown here is derived from an EMBL/GenBank/DDBJ whole genome shotgun (WGS) entry which is preliminary data.</text>
</comment>
<dbReference type="EMBL" id="AZCV01000007">
    <property type="protein sequence ID" value="KRK37144.1"/>
    <property type="molecule type" value="Genomic_DNA"/>
</dbReference>
<feature type="transmembrane region" description="Helical" evidence="12">
    <location>
        <begin position="807"/>
        <end position="826"/>
    </location>
</feature>
<feature type="domain" description="Cation-transporting P-type ATPase N-terminal" evidence="13">
    <location>
        <begin position="1"/>
        <end position="75"/>
    </location>
</feature>
<dbReference type="Gene3D" id="2.70.150.10">
    <property type="entry name" value="Calcium-transporting ATPase, cytoplasmic transduction domain A"/>
    <property type="match status" value="1"/>
</dbReference>
<dbReference type="SMART" id="SM00831">
    <property type="entry name" value="Cation_ATPase_N"/>
    <property type="match status" value="1"/>
</dbReference>
<dbReference type="PRINTS" id="PR00119">
    <property type="entry name" value="CATATPASE"/>
</dbReference>
<dbReference type="InterPro" id="IPR008250">
    <property type="entry name" value="ATPase_P-typ_transduc_dom_A_sf"/>
</dbReference>
<dbReference type="InterPro" id="IPR050510">
    <property type="entry name" value="Cation_transp_ATPase_P-type"/>
</dbReference>
<evidence type="ECO:0000259" key="13">
    <source>
        <dbReference type="SMART" id="SM00831"/>
    </source>
</evidence>
<dbReference type="FunFam" id="2.70.150.10:FF:000160">
    <property type="entry name" value="Sarcoplasmic/endoplasmic reticulum calcium ATPase 1"/>
    <property type="match status" value="1"/>
</dbReference>
<dbReference type="InterPro" id="IPR023299">
    <property type="entry name" value="ATPase_P-typ_cyto_dom_N"/>
</dbReference>
<dbReference type="PRINTS" id="PR00120">
    <property type="entry name" value="HATPASE"/>
</dbReference>
<keyword evidence="9" id="KW-1278">Translocase</keyword>
<evidence type="ECO:0000256" key="3">
    <source>
        <dbReference type="ARBA" id="ARBA00022475"/>
    </source>
</evidence>
<feature type="transmembrane region" description="Helical" evidence="12">
    <location>
        <begin position="832"/>
        <end position="849"/>
    </location>
</feature>
<dbReference type="Gene3D" id="3.40.50.1000">
    <property type="entry name" value="HAD superfamily/HAD-like"/>
    <property type="match status" value="1"/>
</dbReference>
<keyword evidence="3" id="KW-1003">Cell membrane</keyword>
<dbReference type="InterPro" id="IPR023298">
    <property type="entry name" value="ATPase_P-typ_TM_dom_sf"/>
</dbReference>
<dbReference type="SFLD" id="SFLDF00027">
    <property type="entry name" value="p-type_atpase"/>
    <property type="match status" value="1"/>
</dbReference>
<dbReference type="PROSITE" id="PS00154">
    <property type="entry name" value="ATPASE_E1_E2"/>
    <property type="match status" value="1"/>
</dbReference>
<dbReference type="Pfam" id="PF00690">
    <property type="entry name" value="Cation_ATPase_N"/>
    <property type="match status" value="1"/>
</dbReference>
<dbReference type="GO" id="GO:0016887">
    <property type="term" value="F:ATP hydrolysis activity"/>
    <property type="evidence" value="ECO:0007669"/>
    <property type="project" value="InterPro"/>
</dbReference>
<organism evidence="14 15">
    <name type="scientific">Amylolactobacillus amylotrophicus DSM 20534</name>
    <dbReference type="NCBI Taxonomy" id="1423722"/>
    <lineage>
        <taxon>Bacteria</taxon>
        <taxon>Bacillati</taxon>
        <taxon>Bacillota</taxon>
        <taxon>Bacilli</taxon>
        <taxon>Lactobacillales</taxon>
        <taxon>Lactobacillaceae</taxon>
        <taxon>Amylolactobacillus</taxon>
    </lineage>
</organism>
<evidence type="ECO:0000313" key="14">
    <source>
        <dbReference type="EMBL" id="KRK37144.1"/>
    </source>
</evidence>
<evidence type="ECO:0000256" key="10">
    <source>
        <dbReference type="ARBA" id="ARBA00022989"/>
    </source>
</evidence>
<evidence type="ECO:0000256" key="1">
    <source>
        <dbReference type="ARBA" id="ARBA00004651"/>
    </source>
</evidence>
<dbReference type="SUPFAM" id="SSF81665">
    <property type="entry name" value="Calcium ATPase, transmembrane domain M"/>
    <property type="match status" value="1"/>
</dbReference>
<sequence length="943" mass="102815">MSYNKHRKAVLKELETNQTSGLTNEQVKSRQEQFGPNTFKSEEKVKPLSVFLHTLREPIVIVLWIAIALSIASAFYDIYVNHDMEHAMSAVYETVAILAIILINSLVTFYQTLQAKKSLDSLKKMVDHHALVLREGDWSHVNVLDLVPGDIVKFKMGDFIEADLRILSANELSLNESHLTGESDPINKTTAALPDETGLGDQTNMAFSGSTVMNGSGLGVVVQTGMATELGKIAGMLQETPIAPTPIEKTIKNLTRTLMYVAAGIVAVVLIYGIAKEYMNYGAVTIEAVMANISSAIAVAVASIPDAMPVVLSIVLTIGAGIMARNNGLIKSLNSVETLGATTFIASDKTGTLTKNEMTVTNFFANGHTFEVSGQGYEPHGEVTLVDGVEEAAELLPLYERFITSALLNNEAAIQQSPDDGAYYPLGNPTDVSLVVLGAKIGQNHAALISQPAPDYNIIRVLPFDSTRKMMSMVVQKDDDFYVYTKGAPDVLFQKASAALIKDQLVDFAEAATIFDEKLNEFADQALRTIAVAERQVPEDLARNGSVAELETEFTILGLAGIIDPPRPEVKASIKKLHRAGVAVVMITGDHAATANAIALRLGIINAKSAPAITGAELKAMSDEELLQRVEHTRVYARVTPRDKQRIISALQQNSEVVAMTGDGVNDAPALKTADIGIAMGINGTEVTKDSADLILLDDKFTTIEKSVEAGRQIFGNIRNFIRQELVTNVSEVLSLLLVTFFVTRPIGQVSELTPSLTAVMVLWVNMISDSLPSFSLGFDNAEKDIMLQKPRNMQEPILNKRMLERVALRGFTMGLMVFFAFIWAAKNGFSPAQAQTTAFLMLVFGQLWHIFDARSERTIFARNPFSNKVLLLTVAFAGISSVLVTYLPLFHKVMGTAQLPELVILALLFISAIPTFLISGIKEMIYRRQCTAVKNKLQNEED</sequence>
<keyword evidence="5 12" id="KW-0812">Transmembrane</keyword>
<protein>
    <submittedName>
        <fullName evidence="14">E1-E2 family cation-transporting ATPase</fullName>
    </submittedName>
</protein>
<dbReference type="InterPro" id="IPR001757">
    <property type="entry name" value="P_typ_ATPase"/>
</dbReference>
<feature type="transmembrane region" description="Helical" evidence="12">
    <location>
        <begin position="295"/>
        <end position="322"/>
    </location>
</feature>
<dbReference type="Proteomes" id="UP000050909">
    <property type="component" value="Unassembled WGS sequence"/>
</dbReference>